<dbReference type="PANTHER" id="PTHR46268:SF15">
    <property type="entry name" value="UNIVERSAL STRESS PROTEIN HP_0031"/>
    <property type="match status" value="1"/>
</dbReference>
<dbReference type="InterPro" id="IPR006016">
    <property type="entry name" value="UspA"/>
</dbReference>
<dbReference type="PRINTS" id="PR01438">
    <property type="entry name" value="UNVRSLSTRESS"/>
</dbReference>
<dbReference type="Gene3D" id="3.40.50.12370">
    <property type="match status" value="1"/>
</dbReference>
<sequence length="270" mass="28694">MSYANILVSVDFAEAAPDRVRLAAALARRFDATLTGAAAAEVPAPLLAHDIRDAQAQYERSKVKILQDVERAEAVFARCAGVAPRTAWLGGTDRSFVHLVEKGRAADLLVVGGAGETEIDPGPFGVAVGPVLMEAGRPILVVPQAHAGEPGRRIVVAWKDTPEARRAVSGALSFLRSADHVLVVTTGRGARLEGAEEVAAHLRLHGASVTTHLLTTTVGDGEEILRFAREEHADLIVMGAYGHSRLREWAFGGATRHILQASNLCCLMAH</sequence>
<dbReference type="InterPro" id="IPR006015">
    <property type="entry name" value="Universal_stress_UspA"/>
</dbReference>
<proteinExistence type="inferred from homology"/>
<evidence type="ECO:0000256" key="1">
    <source>
        <dbReference type="ARBA" id="ARBA00008791"/>
    </source>
</evidence>
<evidence type="ECO:0000259" key="2">
    <source>
        <dbReference type="Pfam" id="PF00582"/>
    </source>
</evidence>
<dbReference type="PANTHER" id="PTHR46268">
    <property type="entry name" value="STRESS RESPONSE PROTEIN NHAX"/>
    <property type="match status" value="1"/>
</dbReference>
<gene>
    <name evidence="3" type="ORF">MOTC310_30055</name>
</gene>
<dbReference type="SUPFAM" id="SSF52402">
    <property type="entry name" value="Adenine nucleotide alpha hydrolases-like"/>
    <property type="match status" value="2"/>
</dbReference>
<accession>A0ABU7TX59</accession>
<organism evidence="3 4">
    <name type="scientific">Methylobacterium oryzae</name>
    <dbReference type="NCBI Taxonomy" id="334852"/>
    <lineage>
        <taxon>Bacteria</taxon>
        <taxon>Pseudomonadati</taxon>
        <taxon>Pseudomonadota</taxon>
        <taxon>Alphaproteobacteria</taxon>
        <taxon>Hyphomicrobiales</taxon>
        <taxon>Methylobacteriaceae</taxon>
        <taxon>Methylobacterium</taxon>
    </lineage>
</organism>
<evidence type="ECO:0000313" key="4">
    <source>
        <dbReference type="Proteomes" id="UP001355206"/>
    </source>
</evidence>
<dbReference type="CDD" id="cd00293">
    <property type="entry name" value="USP-like"/>
    <property type="match status" value="1"/>
</dbReference>
<keyword evidence="4" id="KW-1185">Reference proteome</keyword>
<dbReference type="EMBL" id="MLCA01000016">
    <property type="protein sequence ID" value="MEE7494437.1"/>
    <property type="molecule type" value="Genomic_DNA"/>
</dbReference>
<comment type="caution">
    <text evidence="3">The sequence shown here is derived from an EMBL/GenBank/DDBJ whole genome shotgun (WGS) entry which is preliminary data.</text>
</comment>
<feature type="domain" description="UspA" evidence="2">
    <location>
        <begin position="3"/>
        <end position="143"/>
    </location>
</feature>
<protein>
    <submittedName>
        <fullName evidence="3">Universal stress protein UspA</fullName>
    </submittedName>
</protein>
<comment type="similarity">
    <text evidence="1">Belongs to the universal stress protein A family.</text>
</comment>
<evidence type="ECO:0000313" key="3">
    <source>
        <dbReference type="EMBL" id="MEE7494437.1"/>
    </source>
</evidence>
<name>A0ABU7TX59_9HYPH</name>
<reference evidence="3 4" key="1">
    <citation type="journal article" date="2012" name="Genet. Mol. Biol.">
        <title>Analysis of 16S rRNA and mxaF genes revealing insights into Methylobacterium niche-specific plant association.</title>
        <authorList>
            <person name="Dourado M.N."/>
            <person name="Andreote F.D."/>
            <person name="Dini-Andreote F."/>
            <person name="Conti R."/>
            <person name="Araujo J.M."/>
            <person name="Araujo W.L."/>
        </authorList>
    </citation>
    <scope>NUCLEOTIDE SEQUENCE [LARGE SCALE GENOMIC DNA]</scope>
    <source>
        <strain evidence="3 4">TC3-10</strain>
    </source>
</reference>
<dbReference type="Pfam" id="PF00582">
    <property type="entry name" value="Usp"/>
    <property type="match status" value="2"/>
</dbReference>
<dbReference type="RefSeq" id="WP_331304415.1">
    <property type="nucleotide sequence ID" value="NZ_MLCA01000016.1"/>
</dbReference>
<feature type="domain" description="UspA" evidence="2">
    <location>
        <begin position="191"/>
        <end position="264"/>
    </location>
</feature>
<dbReference type="Proteomes" id="UP001355206">
    <property type="component" value="Unassembled WGS sequence"/>
</dbReference>